<dbReference type="Pfam" id="PF07730">
    <property type="entry name" value="HisKA_3"/>
    <property type="match status" value="1"/>
</dbReference>
<evidence type="ECO:0000256" key="3">
    <source>
        <dbReference type="ARBA" id="ARBA00022553"/>
    </source>
</evidence>
<keyword evidence="7" id="KW-0067">ATP-binding</keyword>
<evidence type="ECO:0000259" key="11">
    <source>
        <dbReference type="Pfam" id="PF07730"/>
    </source>
</evidence>
<sequence length="373" mass="41293">MELWTIGNKTAVLLLVIGLSYFGNKPSTGWLVFYFLVYASLNLAIHIAKDFRVKQAGILAVMAYSAGYAVYVHPAFALLLPPSGFELVYCCPGKKPILLVAVMLPVFWLGFPYSFYYGFVAAYGYWNYRFVSRYMGKANGLEDKLERLRQEHEALAKRLNDNEMFKRTFEYAAKLEERNRLSQKIHDGIGHSMTGALIQMEAAKRLLAADPAKAEELLQNAIGISKAGIEEIRLTLKETKPPVEQLGWSRLKADIDSFGIQSGLVTSAVYEGNLDIITPLQWKIIRENVIEAMTNAAKYAQATAVHVEIRVLHRLIKAVVSDNGIGADKIVKGLGLTGMEERTAAVNGTVIADGSRGFSVTTLIPCTAHEKVI</sequence>
<dbReference type="Gene3D" id="1.20.5.1930">
    <property type="match status" value="1"/>
</dbReference>
<dbReference type="SUPFAM" id="SSF55874">
    <property type="entry name" value="ATPase domain of HSP90 chaperone/DNA topoisomerase II/histidine kinase"/>
    <property type="match status" value="1"/>
</dbReference>
<evidence type="ECO:0000256" key="4">
    <source>
        <dbReference type="ARBA" id="ARBA00022679"/>
    </source>
</evidence>
<feature type="coiled-coil region" evidence="9">
    <location>
        <begin position="131"/>
        <end position="162"/>
    </location>
</feature>
<keyword evidence="8" id="KW-0902">Two-component regulatory system</keyword>
<feature type="transmembrane region" description="Helical" evidence="10">
    <location>
        <begin position="97"/>
        <end position="126"/>
    </location>
</feature>
<protein>
    <recommendedName>
        <fullName evidence="2">histidine kinase</fullName>
        <ecNumber evidence="2">2.7.13.3</ecNumber>
    </recommendedName>
</protein>
<keyword evidence="10" id="KW-0812">Transmembrane</keyword>
<accession>A0ABW5QUR9</accession>
<gene>
    <name evidence="12" type="ORF">ACFSW5_06545</name>
</gene>
<dbReference type="InterPro" id="IPR036890">
    <property type="entry name" value="HATPase_C_sf"/>
</dbReference>
<keyword evidence="5" id="KW-0547">Nucleotide-binding</keyword>
<evidence type="ECO:0000256" key="8">
    <source>
        <dbReference type="ARBA" id="ARBA00023012"/>
    </source>
</evidence>
<dbReference type="CDD" id="cd16917">
    <property type="entry name" value="HATPase_UhpB-NarQ-NarX-like"/>
    <property type="match status" value="1"/>
</dbReference>
<evidence type="ECO:0000256" key="10">
    <source>
        <dbReference type="SAM" id="Phobius"/>
    </source>
</evidence>
<keyword evidence="4" id="KW-0808">Transferase</keyword>
<feature type="domain" description="Signal transduction histidine kinase subgroup 3 dimerisation and phosphoacceptor" evidence="11">
    <location>
        <begin position="177"/>
        <end position="243"/>
    </location>
</feature>
<dbReference type="RefSeq" id="WP_379270601.1">
    <property type="nucleotide sequence ID" value="NZ_JBHUGT010000032.1"/>
</dbReference>
<comment type="caution">
    <text evidence="12">The sequence shown here is derived from an EMBL/GenBank/DDBJ whole genome shotgun (WGS) entry which is preliminary data.</text>
</comment>
<proteinExistence type="predicted"/>
<dbReference type="PANTHER" id="PTHR24421:SF10">
    <property type="entry name" value="NITRATE_NITRITE SENSOR PROTEIN NARQ"/>
    <property type="match status" value="1"/>
</dbReference>
<dbReference type="InterPro" id="IPR011712">
    <property type="entry name" value="Sig_transdc_His_kin_sub3_dim/P"/>
</dbReference>
<evidence type="ECO:0000256" key="7">
    <source>
        <dbReference type="ARBA" id="ARBA00022840"/>
    </source>
</evidence>
<keyword evidence="9" id="KW-0175">Coiled coil</keyword>
<dbReference type="Proteomes" id="UP001597493">
    <property type="component" value="Unassembled WGS sequence"/>
</dbReference>
<evidence type="ECO:0000256" key="2">
    <source>
        <dbReference type="ARBA" id="ARBA00012438"/>
    </source>
</evidence>
<evidence type="ECO:0000313" key="13">
    <source>
        <dbReference type="Proteomes" id="UP001597493"/>
    </source>
</evidence>
<name>A0ABW5QUR9_9BACL</name>
<keyword evidence="10" id="KW-0472">Membrane</keyword>
<evidence type="ECO:0000256" key="1">
    <source>
        <dbReference type="ARBA" id="ARBA00000085"/>
    </source>
</evidence>
<evidence type="ECO:0000256" key="5">
    <source>
        <dbReference type="ARBA" id="ARBA00022741"/>
    </source>
</evidence>
<evidence type="ECO:0000256" key="6">
    <source>
        <dbReference type="ARBA" id="ARBA00022777"/>
    </source>
</evidence>
<evidence type="ECO:0000256" key="9">
    <source>
        <dbReference type="SAM" id="Coils"/>
    </source>
</evidence>
<keyword evidence="10" id="KW-1133">Transmembrane helix</keyword>
<keyword evidence="6 12" id="KW-0418">Kinase</keyword>
<feature type="transmembrane region" description="Helical" evidence="10">
    <location>
        <begin position="57"/>
        <end position="77"/>
    </location>
</feature>
<dbReference type="EMBL" id="JBHUMY010000006">
    <property type="protein sequence ID" value="MFD2659925.1"/>
    <property type="molecule type" value="Genomic_DNA"/>
</dbReference>
<evidence type="ECO:0000313" key="12">
    <source>
        <dbReference type="EMBL" id="MFD2659925.1"/>
    </source>
</evidence>
<reference evidence="13" key="1">
    <citation type="journal article" date="2019" name="Int. J. Syst. Evol. Microbiol.">
        <title>The Global Catalogue of Microorganisms (GCM) 10K type strain sequencing project: providing services to taxonomists for standard genome sequencing and annotation.</title>
        <authorList>
            <consortium name="The Broad Institute Genomics Platform"/>
            <consortium name="The Broad Institute Genome Sequencing Center for Infectious Disease"/>
            <person name="Wu L."/>
            <person name="Ma J."/>
        </authorList>
    </citation>
    <scope>NUCLEOTIDE SEQUENCE [LARGE SCALE GENOMIC DNA]</scope>
    <source>
        <strain evidence="13">TISTR 1827</strain>
    </source>
</reference>
<dbReference type="GO" id="GO:0016301">
    <property type="term" value="F:kinase activity"/>
    <property type="evidence" value="ECO:0007669"/>
    <property type="project" value="UniProtKB-KW"/>
</dbReference>
<keyword evidence="3" id="KW-0597">Phosphoprotein</keyword>
<dbReference type="PANTHER" id="PTHR24421">
    <property type="entry name" value="NITRATE/NITRITE SENSOR PROTEIN NARX-RELATED"/>
    <property type="match status" value="1"/>
</dbReference>
<dbReference type="EC" id="2.7.13.3" evidence="2"/>
<comment type="catalytic activity">
    <reaction evidence="1">
        <text>ATP + protein L-histidine = ADP + protein N-phospho-L-histidine.</text>
        <dbReference type="EC" id="2.7.13.3"/>
    </reaction>
</comment>
<dbReference type="InterPro" id="IPR050482">
    <property type="entry name" value="Sensor_HK_TwoCompSys"/>
</dbReference>
<feature type="transmembrane region" description="Helical" evidence="10">
    <location>
        <begin position="28"/>
        <end position="45"/>
    </location>
</feature>
<organism evidence="12 13">
    <name type="scientific">Paenibacillus thailandensis</name>
    <dbReference type="NCBI Taxonomy" id="393250"/>
    <lineage>
        <taxon>Bacteria</taxon>
        <taxon>Bacillati</taxon>
        <taxon>Bacillota</taxon>
        <taxon>Bacilli</taxon>
        <taxon>Bacillales</taxon>
        <taxon>Paenibacillaceae</taxon>
        <taxon>Paenibacillus</taxon>
    </lineage>
</organism>
<dbReference type="Gene3D" id="3.30.565.10">
    <property type="entry name" value="Histidine kinase-like ATPase, C-terminal domain"/>
    <property type="match status" value="1"/>
</dbReference>
<keyword evidence="13" id="KW-1185">Reference proteome</keyword>